<feature type="transmembrane region" description="Helical" evidence="6">
    <location>
        <begin position="195"/>
        <end position="215"/>
    </location>
</feature>
<dbReference type="PANTHER" id="PTHR33966:SF1">
    <property type="entry name" value="PROTEIN ODR-4 HOMOLOG"/>
    <property type="match status" value="1"/>
</dbReference>
<evidence type="ECO:0000256" key="6">
    <source>
        <dbReference type="SAM" id="Phobius"/>
    </source>
</evidence>
<reference evidence="7 8" key="1">
    <citation type="journal article" date="2020" name="Nat. Commun.">
        <title>Genome of Tripterygium wilfordii and identification of cytochrome P450 involved in triptolide biosynthesis.</title>
        <authorList>
            <person name="Tu L."/>
            <person name="Su P."/>
            <person name="Zhang Z."/>
            <person name="Gao L."/>
            <person name="Wang J."/>
            <person name="Hu T."/>
            <person name="Zhou J."/>
            <person name="Zhang Y."/>
            <person name="Zhao Y."/>
            <person name="Liu Y."/>
            <person name="Song Y."/>
            <person name="Tong Y."/>
            <person name="Lu Y."/>
            <person name="Yang J."/>
            <person name="Xu C."/>
            <person name="Jia M."/>
            <person name="Peters R.J."/>
            <person name="Huang L."/>
            <person name="Gao W."/>
        </authorList>
    </citation>
    <scope>NUCLEOTIDE SEQUENCE [LARGE SCALE GENOMIC DNA]</scope>
    <source>
        <strain evidence="8">cv. XIE 37</strain>
        <tissue evidence="7">Leaf</tissue>
    </source>
</reference>
<gene>
    <name evidence="7" type="ORF">HS088_TW12G01015</name>
</gene>
<name>A0A7J7D0E2_TRIWF</name>
<evidence type="ECO:0000256" key="4">
    <source>
        <dbReference type="ARBA" id="ARBA00022989"/>
    </source>
</evidence>
<keyword evidence="8" id="KW-1185">Reference proteome</keyword>
<protein>
    <submittedName>
        <fullName evidence="7">Uncharacterized protein</fullName>
    </submittedName>
</protein>
<keyword evidence="3 6" id="KW-0812">Transmembrane</keyword>
<evidence type="ECO:0000256" key="2">
    <source>
        <dbReference type="ARBA" id="ARBA00010131"/>
    </source>
</evidence>
<accession>A0A7J7D0E2</accession>
<dbReference type="AlphaFoldDB" id="A0A7J7D0E2"/>
<proteinExistence type="inferred from homology"/>
<comment type="caution">
    <text evidence="7">The sequence shown here is derived from an EMBL/GenBank/DDBJ whole genome shotgun (WGS) entry which is preliminary data.</text>
</comment>
<sequence>MRVIGIYIWISDTAFKNSTIMRCQTVKGVAEAAPISETDWDERLLIHICYSPRRWTCRNCSLSSNITSSSLRPCDFKMGRVLASIRTFKCMLNFNLRLDTICNEADEDQPPADKLVSPLAPKVLKDHCVELMSMEAPTDASTVLEPEVEATSLKAKSFWDVTIPFSSSRKLSLEKDNVDPTISESSKKAGKSTSINVIAAVSFLYLSVLVGFLLLKRS</sequence>
<dbReference type="InterPro" id="IPR029454">
    <property type="entry name" value="ODR-4-like"/>
</dbReference>
<dbReference type="GO" id="GO:0012505">
    <property type="term" value="C:endomembrane system"/>
    <property type="evidence" value="ECO:0007669"/>
    <property type="project" value="TreeGrafter"/>
</dbReference>
<organism evidence="7 8">
    <name type="scientific">Tripterygium wilfordii</name>
    <name type="common">Thunder God vine</name>
    <dbReference type="NCBI Taxonomy" id="458696"/>
    <lineage>
        <taxon>Eukaryota</taxon>
        <taxon>Viridiplantae</taxon>
        <taxon>Streptophyta</taxon>
        <taxon>Embryophyta</taxon>
        <taxon>Tracheophyta</taxon>
        <taxon>Spermatophyta</taxon>
        <taxon>Magnoliopsida</taxon>
        <taxon>eudicotyledons</taxon>
        <taxon>Gunneridae</taxon>
        <taxon>Pentapetalae</taxon>
        <taxon>rosids</taxon>
        <taxon>fabids</taxon>
        <taxon>Celastrales</taxon>
        <taxon>Celastraceae</taxon>
        <taxon>Tripterygium</taxon>
    </lineage>
</organism>
<comment type="similarity">
    <text evidence="2">Belongs to the ODR-4 family.</text>
</comment>
<evidence type="ECO:0000313" key="7">
    <source>
        <dbReference type="EMBL" id="KAF5739804.1"/>
    </source>
</evidence>
<evidence type="ECO:0000256" key="5">
    <source>
        <dbReference type="ARBA" id="ARBA00023136"/>
    </source>
</evidence>
<dbReference type="InParanoid" id="A0A7J7D0E2"/>
<keyword evidence="5 6" id="KW-0472">Membrane</keyword>
<evidence type="ECO:0000256" key="1">
    <source>
        <dbReference type="ARBA" id="ARBA00004370"/>
    </source>
</evidence>
<dbReference type="GO" id="GO:0016020">
    <property type="term" value="C:membrane"/>
    <property type="evidence" value="ECO:0007669"/>
    <property type="project" value="UniProtKB-SubCell"/>
</dbReference>
<dbReference type="EMBL" id="JAAARO010000012">
    <property type="protein sequence ID" value="KAF5739804.1"/>
    <property type="molecule type" value="Genomic_DNA"/>
</dbReference>
<dbReference type="Proteomes" id="UP000593562">
    <property type="component" value="Unassembled WGS sequence"/>
</dbReference>
<comment type="subcellular location">
    <subcellularLocation>
        <location evidence="1">Membrane</location>
    </subcellularLocation>
</comment>
<dbReference type="Pfam" id="PF14778">
    <property type="entry name" value="ODR4-like"/>
    <property type="match status" value="1"/>
</dbReference>
<evidence type="ECO:0000313" key="8">
    <source>
        <dbReference type="Proteomes" id="UP000593562"/>
    </source>
</evidence>
<dbReference type="PANTHER" id="PTHR33966">
    <property type="entry name" value="PROTEIN ODR-4 HOMOLOG"/>
    <property type="match status" value="1"/>
</dbReference>
<dbReference type="GO" id="GO:0008104">
    <property type="term" value="P:intracellular protein localization"/>
    <property type="evidence" value="ECO:0007669"/>
    <property type="project" value="TreeGrafter"/>
</dbReference>
<evidence type="ECO:0000256" key="3">
    <source>
        <dbReference type="ARBA" id="ARBA00022692"/>
    </source>
</evidence>
<keyword evidence="4 6" id="KW-1133">Transmembrane helix</keyword>